<comment type="subcellular location">
    <subcellularLocation>
        <location evidence="11">Cell membrane</location>
        <topology evidence="11">Single-pass membrane protein</topology>
    </subcellularLocation>
</comment>
<feature type="region of interest" description="Disordered" evidence="12">
    <location>
        <begin position="66"/>
        <end position="107"/>
    </location>
</feature>
<proteinExistence type="inferred from homology"/>
<evidence type="ECO:0000256" key="6">
    <source>
        <dbReference type="ARBA" id="ARBA00022840"/>
    </source>
</evidence>
<keyword evidence="10 11" id="KW-0472">Membrane</keyword>
<evidence type="ECO:0000256" key="12">
    <source>
        <dbReference type="SAM" id="MobiDB-lite"/>
    </source>
</evidence>
<dbReference type="HAMAP" id="MF_00276">
    <property type="entry name" value="KdpC"/>
    <property type="match status" value="1"/>
</dbReference>
<comment type="function">
    <text evidence="11">Part of the high-affinity ATP-driven potassium transport (or Kdp) system, which catalyzes the hydrolysis of ATP coupled with the electrogenic transport of potassium into the cytoplasm. This subunit acts as a catalytic chaperone that increases the ATP-binding affinity of the ATP-hydrolyzing subunit KdpB by the formation of a transient KdpB/KdpC/ATP ternary complex.</text>
</comment>
<keyword evidence="5 11" id="KW-0547">Nucleotide-binding</keyword>
<evidence type="ECO:0000256" key="2">
    <source>
        <dbReference type="ARBA" id="ARBA00022475"/>
    </source>
</evidence>
<dbReference type="PANTHER" id="PTHR30042:SF2">
    <property type="entry name" value="POTASSIUM-TRANSPORTING ATPASE KDPC SUBUNIT"/>
    <property type="match status" value="1"/>
</dbReference>
<sequence>MLHLPPSLRRHLSALRMLLVFTVLTGIAYPLAVTGIAQLAFRDAANGSLVEEDGRPVASALLGQNFALPKRNPGNPAERLRPDPRWFQPRPSAGDYDPRASGASNLGPDNPALIASVEERRAAAAAFDDVPPASVPVDALTASGSGLDPDISPAYAREQAARVARARGLPVRRVEELVAAHVQGRFLGFLGEQRVDVVALNRDLARLR</sequence>
<keyword evidence="4 11" id="KW-0812">Transmembrane</keyword>
<dbReference type="Proteomes" id="UP001500879">
    <property type="component" value="Unassembled WGS sequence"/>
</dbReference>
<evidence type="ECO:0000313" key="14">
    <source>
        <dbReference type="Proteomes" id="UP001500879"/>
    </source>
</evidence>
<evidence type="ECO:0000256" key="7">
    <source>
        <dbReference type="ARBA" id="ARBA00022958"/>
    </source>
</evidence>
<keyword evidence="9 11" id="KW-0406">Ion transport</keyword>
<keyword evidence="8 11" id="KW-1133">Transmembrane helix</keyword>
<evidence type="ECO:0000313" key="13">
    <source>
        <dbReference type="EMBL" id="GAA0418847.1"/>
    </source>
</evidence>
<keyword evidence="7 11" id="KW-0630">Potassium</keyword>
<evidence type="ECO:0000256" key="9">
    <source>
        <dbReference type="ARBA" id="ARBA00023065"/>
    </source>
</evidence>
<dbReference type="InterPro" id="IPR003820">
    <property type="entry name" value="KdpC"/>
</dbReference>
<keyword evidence="2 11" id="KW-1003">Cell membrane</keyword>
<comment type="subunit">
    <text evidence="11">The system is composed of three essential subunits: KdpA, KdpB and KdpC.</text>
</comment>
<organism evidence="13 14">
    <name type="scientific">Streptomyces luteireticuli</name>
    <dbReference type="NCBI Taxonomy" id="173858"/>
    <lineage>
        <taxon>Bacteria</taxon>
        <taxon>Bacillati</taxon>
        <taxon>Actinomycetota</taxon>
        <taxon>Actinomycetes</taxon>
        <taxon>Kitasatosporales</taxon>
        <taxon>Streptomycetaceae</taxon>
        <taxon>Streptomyces</taxon>
    </lineage>
</organism>
<evidence type="ECO:0000256" key="8">
    <source>
        <dbReference type="ARBA" id="ARBA00022989"/>
    </source>
</evidence>
<evidence type="ECO:0000256" key="10">
    <source>
        <dbReference type="ARBA" id="ARBA00023136"/>
    </source>
</evidence>
<keyword evidence="14" id="KW-1185">Reference proteome</keyword>
<protein>
    <recommendedName>
        <fullName evidence="11">Potassium-transporting ATPase KdpC subunit</fullName>
    </recommendedName>
    <alternativeName>
        <fullName evidence="11">ATP phosphohydrolase [potassium-transporting] C chain</fullName>
    </alternativeName>
    <alternativeName>
        <fullName evidence="11">Potassium-binding and translocating subunit C</fullName>
    </alternativeName>
    <alternativeName>
        <fullName evidence="11">Potassium-translocating ATPase C chain</fullName>
    </alternativeName>
</protein>
<dbReference type="NCBIfam" id="NF001454">
    <property type="entry name" value="PRK00315.1"/>
    <property type="match status" value="1"/>
</dbReference>
<comment type="caution">
    <text evidence="13">The sequence shown here is derived from an EMBL/GenBank/DDBJ whole genome shotgun (WGS) entry which is preliminary data.</text>
</comment>
<dbReference type="PIRSF" id="PIRSF001296">
    <property type="entry name" value="K_ATPase_KdpC"/>
    <property type="match status" value="1"/>
</dbReference>
<evidence type="ECO:0000256" key="11">
    <source>
        <dbReference type="HAMAP-Rule" id="MF_00276"/>
    </source>
</evidence>
<gene>
    <name evidence="11 13" type="primary">kdpC</name>
    <name evidence="13" type="ORF">GCM10010357_45250</name>
</gene>
<reference evidence="13 14" key="1">
    <citation type="journal article" date="2019" name="Int. J. Syst. Evol. Microbiol.">
        <title>The Global Catalogue of Microorganisms (GCM) 10K type strain sequencing project: providing services to taxonomists for standard genome sequencing and annotation.</title>
        <authorList>
            <consortium name="The Broad Institute Genomics Platform"/>
            <consortium name="The Broad Institute Genome Sequencing Center for Infectious Disease"/>
            <person name="Wu L."/>
            <person name="Ma J."/>
        </authorList>
    </citation>
    <scope>NUCLEOTIDE SEQUENCE [LARGE SCALE GENOMIC DNA]</scope>
    <source>
        <strain evidence="13 14">JCM 4788</strain>
    </source>
</reference>
<dbReference type="RefSeq" id="WP_344027224.1">
    <property type="nucleotide sequence ID" value="NZ_BAAABX010000048.1"/>
</dbReference>
<evidence type="ECO:0000256" key="5">
    <source>
        <dbReference type="ARBA" id="ARBA00022741"/>
    </source>
</evidence>
<name>A0ABN0YXQ0_9ACTN</name>
<keyword evidence="6 11" id="KW-0067">ATP-binding</keyword>
<evidence type="ECO:0000256" key="3">
    <source>
        <dbReference type="ARBA" id="ARBA00022538"/>
    </source>
</evidence>
<evidence type="ECO:0000256" key="4">
    <source>
        <dbReference type="ARBA" id="ARBA00022692"/>
    </source>
</evidence>
<evidence type="ECO:0000256" key="1">
    <source>
        <dbReference type="ARBA" id="ARBA00022448"/>
    </source>
</evidence>
<dbReference type="PANTHER" id="PTHR30042">
    <property type="entry name" value="POTASSIUM-TRANSPORTING ATPASE C CHAIN"/>
    <property type="match status" value="1"/>
</dbReference>
<dbReference type="EMBL" id="BAAABX010000048">
    <property type="protein sequence ID" value="GAA0418847.1"/>
    <property type="molecule type" value="Genomic_DNA"/>
</dbReference>
<feature type="transmembrane region" description="Helical" evidence="11">
    <location>
        <begin position="12"/>
        <end position="32"/>
    </location>
</feature>
<accession>A0ABN0YXQ0</accession>
<keyword evidence="3 11" id="KW-0633">Potassium transport</keyword>
<keyword evidence="1 11" id="KW-0813">Transport</keyword>
<dbReference type="NCBIfam" id="TIGR00681">
    <property type="entry name" value="kdpC"/>
    <property type="match status" value="1"/>
</dbReference>
<dbReference type="Pfam" id="PF02669">
    <property type="entry name" value="KdpC"/>
    <property type="match status" value="1"/>
</dbReference>
<comment type="similarity">
    <text evidence="11">Belongs to the KdpC family.</text>
</comment>